<organism evidence="3 4">
    <name type="scientific">Flavobacterium psychrolimnae</name>
    <dbReference type="NCBI Taxonomy" id="249351"/>
    <lineage>
        <taxon>Bacteria</taxon>
        <taxon>Pseudomonadati</taxon>
        <taxon>Bacteroidota</taxon>
        <taxon>Flavobacteriia</taxon>
        <taxon>Flavobacteriales</taxon>
        <taxon>Flavobacteriaceae</taxon>
        <taxon>Flavobacterium</taxon>
    </lineage>
</organism>
<dbReference type="SUPFAM" id="SSF82771">
    <property type="entry name" value="GIY-YIG endonuclease"/>
    <property type="match status" value="1"/>
</dbReference>
<dbReference type="InterPro" id="IPR050190">
    <property type="entry name" value="UPF0213_domain"/>
</dbReference>
<evidence type="ECO:0000256" key="1">
    <source>
        <dbReference type="ARBA" id="ARBA00007435"/>
    </source>
</evidence>
<dbReference type="EMBL" id="QNUX01000007">
    <property type="protein sequence ID" value="RBN50301.1"/>
    <property type="molecule type" value="Genomic_DNA"/>
</dbReference>
<dbReference type="CDD" id="cd10456">
    <property type="entry name" value="GIY-YIG_UPF0213"/>
    <property type="match status" value="1"/>
</dbReference>
<dbReference type="InterPro" id="IPR035901">
    <property type="entry name" value="GIY-YIG_endonuc_sf"/>
</dbReference>
<dbReference type="Gene3D" id="3.40.1440.10">
    <property type="entry name" value="GIY-YIG endonuclease"/>
    <property type="match status" value="1"/>
</dbReference>
<gene>
    <name evidence="3" type="ORF">DR980_09300</name>
</gene>
<dbReference type="Proteomes" id="UP000253676">
    <property type="component" value="Unassembled WGS sequence"/>
</dbReference>
<proteinExistence type="inferred from homology"/>
<evidence type="ECO:0000313" key="3">
    <source>
        <dbReference type="EMBL" id="RBN50301.1"/>
    </source>
</evidence>
<comment type="similarity">
    <text evidence="1">Belongs to the UPF0213 family.</text>
</comment>
<dbReference type="RefSeq" id="WP_113635356.1">
    <property type="nucleotide sequence ID" value="NZ_QNUX01000007.1"/>
</dbReference>
<keyword evidence="4" id="KW-1185">Reference proteome</keyword>
<evidence type="ECO:0000259" key="2">
    <source>
        <dbReference type="PROSITE" id="PS50164"/>
    </source>
</evidence>
<dbReference type="Pfam" id="PF01541">
    <property type="entry name" value="GIY-YIG"/>
    <property type="match status" value="1"/>
</dbReference>
<reference evidence="3 4" key="1">
    <citation type="submission" date="2018-07" db="EMBL/GenBank/DDBJ databases">
        <title>Complete genome sequence of Flavobacterium psychrolimnae LMG 22018.</title>
        <authorList>
            <person name="Kim D.-U."/>
        </authorList>
    </citation>
    <scope>NUCLEOTIDE SEQUENCE [LARGE SCALE GENOMIC DNA]</scope>
    <source>
        <strain evidence="3 4">LMG 22018</strain>
    </source>
</reference>
<dbReference type="PANTHER" id="PTHR34477:SF1">
    <property type="entry name" value="UPF0213 PROTEIN YHBQ"/>
    <property type="match status" value="1"/>
</dbReference>
<dbReference type="InterPro" id="IPR000305">
    <property type="entry name" value="GIY-YIG_endonuc"/>
</dbReference>
<dbReference type="OrthoDB" id="1495241at2"/>
<dbReference type="PROSITE" id="PS50164">
    <property type="entry name" value="GIY_YIG"/>
    <property type="match status" value="1"/>
</dbReference>
<name>A0A366B074_9FLAO</name>
<accession>A0A366B074</accession>
<protein>
    <submittedName>
        <fullName evidence="3">GIY-YIG nuclease family protein</fullName>
    </submittedName>
</protein>
<dbReference type="PANTHER" id="PTHR34477">
    <property type="entry name" value="UPF0213 PROTEIN YHBQ"/>
    <property type="match status" value="1"/>
</dbReference>
<comment type="caution">
    <text evidence="3">The sequence shown here is derived from an EMBL/GenBank/DDBJ whole genome shotgun (WGS) entry which is preliminary data.</text>
</comment>
<evidence type="ECO:0000313" key="4">
    <source>
        <dbReference type="Proteomes" id="UP000253676"/>
    </source>
</evidence>
<dbReference type="AlphaFoldDB" id="A0A366B074"/>
<sequence length="115" mass="13711">MKFYYVYIVKCSDNSYYTGMTNNINRRIFEHNSGKNQDCYTYNKRPVELVWFETFSEPTQAIMVEKKIKGWSRRKKEALINEDWDKLVKYSKNYTEFGKDALRQAQDDTSSTSSV</sequence>
<feature type="domain" description="GIY-YIG" evidence="2">
    <location>
        <begin position="2"/>
        <end position="78"/>
    </location>
</feature>